<feature type="active site" description="Proton donor" evidence="5">
    <location>
        <position position="78"/>
    </location>
</feature>
<dbReference type="RefSeq" id="WP_281801316.1">
    <property type="nucleotide sequence ID" value="NZ_BSEC01000001.1"/>
</dbReference>
<comment type="similarity">
    <text evidence="4">Belongs to the YmdB-like family.</text>
</comment>
<dbReference type="PANTHER" id="PTHR36303">
    <property type="entry name" value="2',3'-CYCLIC-NUCLEOTIDE 2'-PHOSPHODIESTERASE"/>
    <property type="match status" value="1"/>
</dbReference>
<accession>A0A9W6LR72</accession>
<keyword evidence="2" id="KW-0378">Hydrolase</keyword>
<feature type="binding site" evidence="6">
    <location>
        <position position="163"/>
    </location>
    <ligand>
        <name>Fe cation</name>
        <dbReference type="ChEBI" id="CHEBI:24875"/>
        <label>2</label>
    </ligand>
</feature>
<dbReference type="GO" id="GO:0004113">
    <property type="term" value="F:2',3'-cyclic-nucleotide 3'-phosphodiesterase activity"/>
    <property type="evidence" value="ECO:0007669"/>
    <property type="project" value="TreeGrafter"/>
</dbReference>
<evidence type="ECO:0000313" key="8">
    <source>
        <dbReference type="Proteomes" id="UP001144323"/>
    </source>
</evidence>
<dbReference type="Pfam" id="PF13277">
    <property type="entry name" value="YmdB"/>
    <property type="match status" value="1"/>
</dbReference>
<dbReference type="PIRSF" id="PIRSF004789">
    <property type="entry name" value="DR1281"/>
    <property type="match status" value="1"/>
</dbReference>
<comment type="caution">
    <text evidence="7">The sequence shown here is derived from an EMBL/GenBank/DDBJ whole genome shotgun (WGS) entry which is preliminary data.</text>
</comment>
<sequence>MSTASPTAQPLRLLFIGDVLGRSGRAAVVRHVPRLREKWALDFIVCNGENAAGGFGITEAICEEMIQAGVDCVTLGNHAFDQRETLVFIERQPRLLRPINYPPGTPGRGANLFTAARGQQILVVNPMGRVFMDAIDDPFAAMERELGACPLGVGCDAIVVDMHAETSSEKMAMGHFVDGRASLVVGTHTHVPTADAQILPGGTAYLTDAGMTGDYDSVIGMEKEEPLRRFIRKTPGARYEPANGEATLCGVAVEIGADGLATMISPVRLGGRLRPEWPQEWGAAA</sequence>
<evidence type="ECO:0000256" key="2">
    <source>
        <dbReference type="ARBA" id="ARBA00022801"/>
    </source>
</evidence>
<feature type="binding site" evidence="6">
    <location>
        <position position="50"/>
    </location>
    <ligand>
        <name>Fe cation</name>
        <dbReference type="ChEBI" id="CHEBI:24875"/>
        <label>1</label>
    </ligand>
</feature>
<dbReference type="FunFam" id="3.60.21.10:FF:000016">
    <property type="entry name" value="Putative metallophosphoesterase"/>
    <property type="match status" value="1"/>
</dbReference>
<keyword evidence="8" id="KW-1185">Reference proteome</keyword>
<evidence type="ECO:0000256" key="6">
    <source>
        <dbReference type="PIRSR" id="PIRSR004789-51"/>
    </source>
</evidence>
<keyword evidence="3" id="KW-0408">Iron</keyword>
<reference evidence="7" key="1">
    <citation type="journal article" date="2023" name="Int. J. Syst. Evol. Microbiol.">
        <title>Methylocystis iwaonis sp. nov., a type II methane-oxidizing bacterium from surface soil of a rice paddy field in Japan, and emended description of the genus Methylocystis (ex Whittenbury et al. 1970) Bowman et al. 1993.</title>
        <authorList>
            <person name="Kaise H."/>
            <person name="Sawadogo J.B."/>
            <person name="Alam M.S."/>
            <person name="Ueno C."/>
            <person name="Dianou D."/>
            <person name="Shinjo R."/>
            <person name="Asakawa S."/>
        </authorList>
    </citation>
    <scope>NUCLEOTIDE SEQUENCE</scope>
    <source>
        <strain evidence="7">LMG27198</strain>
    </source>
</reference>
<name>A0A9W6LR72_9HYPH</name>
<dbReference type="GO" id="GO:0046872">
    <property type="term" value="F:metal ion binding"/>
    <property type="evidence" value="ECO:0007669"/>
    <property type="project" value="UniProtKB-KW"/>
</dbReference>
<gene>
    <name evidence="7" type="ORF">LMG27198_12200</name>
</gene>
<evidence type="ECO:0000256" key="3">
    <source>
        <dbReference type="ARBA" id="ARBA00023004"/>
    </source>
</evidence>
<keyword evidence="1 6" id="KW-0479">Metal-binding</keyword>
<dbReference type="NCBIfam" id="TIGR00282">
    <property type="entry name" value="TIGR00282 family metallophosphoesterase"/>
    <property type="match status" value="1"/>
</dbReference>
<dbReference type="Proteomes" id="UP001144323">
    <property type="component" value="Unassembled WGS sequence"/>
</dbReference>
<proteinExistence type="inferred from homology"/>
<dbReference type="EMBL" id="BSEC01000001">
    <property type="protein sequence ID" value="GLI92228.1"/>
    <property type="molecule type" value="Genomic_DNA"/>
</dbReference>
<feature type="binding site" evidence="6">
    <location>
        <position position="77"/>
    </location>
    <ligand>
        <name>Fe cation</name>
        <dbReference type="ChEBI" id="CHEBI:24875"/>
        <label>2</label>
    </ligand>
</feature>
<dbReference type="PANTHER" id="PTHR36303:SF1">
    <property type="entry name" value="2',3'-CYCLIC-NUCLEOTIDE 2'-PHOSPHODIESTERASE"/>
    <property type="match status" value="1"/>
</dbReference>
<dbReference type="InterPro" id="IPR029052">
    <property type="entry name" value="Metallo-depent_PP-like"/>
</dbReference>
<dbReference type="Gene3D" id="3.60.21.10">
    <property type="match status" value="1"/>
</dbReference>
<evidence type="ECO:0000256" key="5">
    <source>
        <dbReference type="PIRSR" id="PIRSR004789-50"/>
    </source>
</evidence>
<dbReference type="InterPro" id="IPR005235">
    <property type="entry name" value="YmdB-like"/>
</dbReference>
<organism evidence="7 8">
    <name type="scientific">Methylocystis echinoides</name>
    <dbReference type="NCBI Taxonomy" id="29468"/>
    <lineage>
        <taxon>Bacteria</taxon>
        <taxon>Pseudomonadati</taxon>
        <taxon>Pseudomonadota</taxon>
        <taxon>Alphaproteobacteria</taxon>
        <taxon>Hyphomicrobiales</taxon>
        <taxon>Methylocystaceae</taxon>
        <taxon>Methylocystis</taxon>
    </lineage>
</organism>
<dbReference type="SUPFAM" id="SSF56300">
    <property type="entry name" value="Metallo-dependent phosphatases"/>
    <property type="match status" value="1"/>
</dbReference>
<protein>
    <submittedName>
        <fullName evidence="7">Metallophosphoesterase</fullName>
    </submittedName>
</protein>
<dbReference type="CDD" id="cd07382">
    <property type="entry name" value="MPP_DR1281"/>
    <property type="match status" value="1"/>
</dbReference>
<evidence type="ECO:0000313" key="7">
    <source>
        <dbReference type="EMBL" id="GLI92228.1"/>
    </source>
</evidence>
<evidence type="ECO:0000256" key="1">
    <source>
        <dbReference type="ARBA" id="ARBA00022723"/>
    </source>
</evidence>
<feature type="binding site" evidence="6">
    <location>
        <position position="188"/>
    </location>
    <ligand>
        <name>Fe cation</name>
        <dbReference type="ChEBI" id="CHEBI:24875"/>
        <label>2</label>
    </ligand>
</feature>
<dbReference type="AlphaFoldDB" id="A0A9W6LR72"/>
<feature type="binding site" evidence="6">
    <location>
        <position position="49"/>
    </location>
    <ligand>
        <name>Fe cation</name>
        <dbReference type="ChEBI" id="CHEBI:24875"/>
        <label>2</label>
    </ligand>
</feature>
<evidence type="ECO:0000256" key="4">
    <source>
        <dbReference type="ARBA" id="ARBA00061401"/>
    </source>
</evidence>
<feature type="binding site" evidence="6">
    <location>
        <position position="18"/>
    </location>
    <ligand>
        <name>Fe cation</name>
        <dbReference type="ChEBI" id="CHEBI:24875"/>
        <label>1</label>
    </ligand>
</feature>
<feature type="binding site" evidence="6">
    <location>
        <position position="49"/>
    </location>
    <ligand>
        <name>Fe cation</name>
        <dbReference type="ChEBI" id="CHEBI:24875"/>
        <label>1</label>
    </ligand>
</feature>
<feature type="binding site" evidence="6">
    <location>
        <position position="190"/>
    </location>
    <ligand>
        <name>Fe cation</name>
        <dbReference type="ChEBI" id="CHEBI:24875"/>
        <label>1</label>
    </ligand>
</feature>